<dbReference type="InterPro" id="IPR008042">
    <property type="entry name" value="Retrotrans_Pao"/>
</dbReference>
<dbReference type="PANTHER" id="PTHR47331:SF5">
    <property type="entry name" value="RIBONUCLEASE H"/>
    <property type="match status" value="1"/>
</dbReference>
<keyword evidence="2" id="KW-1185">Reference proteome</keyword>
<dbReference type="GO" id="GO:0071897">
    <property type="term" value="P:DNA biosynthetic process"/>
    <property type="evidence" value="ECO:0007669"/>
    <property type="project" value="UniProtKB-ARBA"/>
</dbReference>
<evidence type="ECO:0000313" key="1">
    <source>
        <dbReference type="EMBL" id="CAI6376467.1"/>
    </source>
</evidence>
<name>A0AAV0YA03_9HEMI</name>
<dbReference type="AlphaFoldDB" id="A0AAV0YA03"/>
<dbReference type="PANTHER" id="PTHR47331">
    <property type="entry name" value="PHD-TYPE DOMAIN-CONTAINING PROTEIN"/>
    <property type="match status" value="1"/>
</dbReference>
<dbReference type="SUPFAM" id="SSF56672">
    <property type="entry name" value="DNA/RNA polymerases"/>
    <property type="match status" value="1"/>
</dbReference>
<dbReference type="Proteomes" id="UP001160148">
    <property type="component" value="Unassembled WGS sequence"/>
</dbReference>
<accession>A0AAV0YA03</accession>
<dbReference type="Gene3D" id="3.10.10.10">
    <property type="entry name" value="HIV Type 1 Reverse Transcriptase, subunit A, domain 1"/>
    <property type="match status" value="1"/>
</dbReference>
<reference evidence="1 2" key="1">
    <citation type="submission" date="2023-01" db="EMBL/GenBank/DDBJ databases">
        <authorList>
            <person name="Whitehead M."/>
        </authorList>
    </citation>
    <scope>NUCLEOTIDE SEQUENCE [LARGE SCALE GENOMIC DNA]</scope>
</reference>
<protein>
    <recommendedName>
        <fullName evidence="3">Peptidase aspartic putative domain-containing protein</fullName>
    </recommendedName>
</protein>
<proteinExistence type="predicted"/>
<dbReference type="EMBL" id="CARXXK010001485">
    <property type="protein sequence ID" value="CAI6376467.1"/>
    <property type="molecule type" value="Genomic_DNA"/>
</dbReference>
<dbReference type="InterPro" id="IPR043502">
    <property type="entry name" value="DNA/RNA_pol_sf"/>
</dbReference>
<dbReference type="Gene3D" id="2.40.70.10">
    <property type="entry name" value="Acid Proteases"/>
    <property type="match status" value="1"/>
</dbReference>
<dbReference type="InterPro" id="IPR021109">
    <property type="entry name" value="Peptidase_aspartic_dom_sf"/>
</dbReference>
<dbReference type="Pfam" id="PF05380">
    <property type="entry name" value="Peptidase_A17"/>
    <property type="match status" value="1"/>
</dbReference>
<dbReference type="Gene3D" id="3.30.70.270">
    <property type="match status" value="1"/>
</dbReference>
<evidence type="ECO:0008006" key="3">
    <source>
        <dbReference type="Google" id="ProtNLM"/>
    </source>
</evidence>
<sequence>MVENIPALIARRGQLRAAITRFSTYIQSEGREVVQIEIRKAKIEENWYEFEKVQSAIEDNDEEIRNTNEHYPYRIEFENLYFKIMSEAEICIRASKKENSKVETKNLIDWGHSSEEKTQRNSTKSIVRLAPLNIPVFSGKYDEWMSFKDIYTSVIHTNEDLTAIEKFFYLRSSLSNDAASCIKYLETTATNYDTAWKSLINRYDNKKILIQTHVKNIVDLPSINESNSTKLRQFSDDLVSNMKALETLGQKPKEWGPLLLHILCSKLNNETLKEWEIKSVKDKIPSVTELIQFIEDRFQISESIESSKYINTESAVKEKGLTKFSKNNKYKAATSSTAFTSTATAVCYACNQPHTIYKCPVFTALSTRDRIDKVVQLELCKICLRKHSGSKCFGKYCFKCNKPHNTMLHLNQKPSINEQVVNTDKGEQTATTSSTTAHVANETDNVLLGTAVVEVFGLNGEKTYARALLDSGSTNHFICSELVNSLKLNKHKTNHIVYGIGSSKQNVTSTVSLRIKSRVSDYEINTQLLIVPKITGDLPARRVSKSKVKLEKITLADPSYNVPQKIDILIGARHFYDIVGAQQYKPDANGPVYRESKFGYIISGLTSNDTNIKKTISCYASNSHENIHENKYESLENVIQQFWRIEDYGQSKPYTMEEQTCEQHFKQNVSRSESGRFVVHLPFRGNVSKLGKSYDIAKRRLFAIERRFIKNPSLKGDYVKFMAEYEKLNHMTQNMDNEEIELPGRMCYLAHHCVQNENSLTTKLRVVFDASTKTESGFSLNDVLQKGPSIQEELIHILARFRTHNFVVTADIKKMYRQIQVCKKHRDYQRILWRENVNDPIKIYRLNTVTYGTVPASYLATACLQRLSEIGQGQYPTVAPLIARDFYMDDFISGAATKEDAIEIRNALIKLMSTAKLELGKWASNDSDIIRDSFDNNVGLVDFQETSNDVTRILGLYWDSHTDELKYKINETSLVTPLTKRNILSDIARIYDPLGLIGPVIVCAKLIMQELWKEGLSWSEPVSERISSEWYKYKSELSHLNAIKIPRQITINDEIHYIQIHGFADASIKAYGCCLYLRCTDMNNKHTVRLICAKSKVAPLKILSLPRLELCAALLLAKVANKIVPRLKLSISKTYYWTDSSVTWCWITSTSKKWKTFVAHRVGQIQEITSPSNWFHISGVDNPADVISRGCCPTQLASLSVWWNGPSWLSRHENEWPDTVNHSLDCNEESAEIKINAISALCTTASDINIINRYSSFGKL</sequence>
<comment type="caution">
    <text evidence="1">The sequence shown here is derived from an EMBL/GenBank/DDBJ whole genome shotgun (WGS) entry which is preliminary data.</text>
</comment>
<organism evidence="1 2">
    <name type="scientific">Macrosiphum euphorbiae</name>
    <name type="common">potato aphid</name>
    <dbReference type="NCBI Taxonomy" id="13131"/>
    <lineage>
        <taxon>Eukaryota</taxon>
        <taxon>Metazoa</taxon>
        <taxon>Ecdysozoa</taxon>
        <taxon>Arthropoda</taxon>
        <taxon>Hexapoda</taxon>
        <taxon>Insecta</taxon>
        <taxon>Pterygota</taxon>
        <taxon>Neoptera</taxon>
        <taxon>Paraneoptera</taxon>
        <taxon>Hemiptera</taxon>
        <taxon>Sternorrhyncha</taxon>
        <taxon>Aphidomorpha</taxon>
        <taxon>Aphidoidea</taxon>
        <taxon>Aphididae</taxon>
        <taxon>Macrosiphini</taxon>
        <taxon>Macrosiphum</taxon>
    </lineage>
</organism>
<gene>
    <name evidence="1" type="ORF">MEUPH1_LOCUS29834</name>
</gene>
<dbReference type="InterPro" id="IPR005312">
    <property type="entry name" value="DUF1759"/>
</dbReference>
<dbReference type="Pfam" id="PF03564">
    <property type="entry name" value="DUF1759"/>
    <property type="match status" value="1"/>
</dbReference>
<dbReference type="InterPro" id="IPR043128">
    <property type="entry name" value="Rev_trsase/Diguanyl_cyclase"/>
</dbReference>
<evidence type="ECO:0000313" key="2">
    <source>
        <dbReference type="Proteomes" id="UP001160148"/>
    </source>
</evidence>